<comment type="caution">
    <text evidence="1">The sequence shown here is derived from an EMBL/GenBank/DDBJ whole genome shotgun (WGS) entry which is preliminary data.</text>
</comment>
<proteinExistence type="predicted"/>
<evidence type="ECO:0000313" key="1">
    <source>
        <dbReference type="EMBL" id="KAJ7730781.1"/>
    </source>
</evidence>
<name>A0AAD7HXN2_9AGAR</name>
<evidence type="ECO:0000313" key="2">
    <source>
        <dbReference type="Proteomes" id="UP001215598"/>
    </source>
</evidence>
<gene>
    <name evidence="1" type="ORF">B0H16DRAFT_1239569</name>
</gene>
<dbReference type="EMBL" id="JARKIB010000157">
    <property type="protein sequence ID" value="KAJ7730781.1"/>
    <property type="molecule type" value="Genomic_DNA"/>
</dbReference>
<keyword evidence="2" id="KW-1185">Reference proteome</keyword>
<feature type="non-terminal residue" evidence="1">
    <location>
        <position position="69"/>
    </location>
</feature>
<dbReference type="AlphaFoldDB" id="A0AAD7HXN2"/>
<feature type="non-terminal residue" evidence="1">
    <location>
        <position position="1"/>
    </location>
</feature>
<organism evidence="1 2">
    <name type="scientific">Mycena metata</name>
    <dbReference type="NCBI Taxonomy" id="1033252"/>
    <lineage>
        <taxon>Eukaryota</taxon>
        <taxon>Fungi</taxon>
        <taxon>Dikarya</taxon>
        <taxon>Basidiomycota</taxon>
        <taxon>Agaricomycotina</taxon>
        <taxon>Agaricomycetes</taxon>
        <taxon>Agaricomycetidae</taxon>
        <taxon>Agaricales</taxon>
        <taxon>Marasmiineae</taxon>
        <taxon>Mycenaceae</taxon>
        <taxon>Mycena</taxon>
    </lineage>
</organism>
<protein>
    <submittedName>
        <fullName evidence="1">Uncharacterized protein</fullName>
    </submittedName>
</protein>
<accession>A0AAD7HXN2</accession>
<reference evidence="1" key="1">
    <citation type="submission" date="2023-03" db="EMBL/GenBank/DDBJ databases">
        <title>Massive genome expansion in bonnet fungi (Mycena s.s.) driven by repeated elements and novel gene families across ecological guilds.</title>
        <authorList>
            <consortium name="Lawrence Berkeley National Laboratory"/>
            <person name="Harder C.B."/>
            <person name="Miyauchi S."/>
            <person name="Viragh M."/>
            <person name="Kuo A."/>
            <person name="Thoen E."/>
            <person name="Andreopoulos B."/>
            <person name="Lu D."/>
            <person name="Skrede I."/>
            <person name="Drula E."/>
            <person name="Henrissat B."/>
            <person name="Morin E."/>
            <person name="Kohler A."/>
            <person name="Barry K."/>
            <person name="LaButti K."/>
            <person name="Morin E."/>
            <person name="Salamov A."/>
            <person name="Lipzen A."/>
            <person name="Mereny Z."/>
            <person name="Hegedus B."/>
            <person name="Baldrian P."/>
            <person name="Stursova M."/>
            <person name="Weitz H."/>
            <person name="Taylor A."/>
            <person name="Grigoriev I.V."/>
            <person name="Nagy L.G."/>
            <person name="Martin F."/>
            <person name="Kauserud H."/>
        </authorList>
    </citation>
    <scope>NUCLEOTIDE SEQUENCE</scope>
    <source>
        <strain evidence="1">CBHHK182m</strain>
    </source>
</reference>
<sequence>LRQHLRAHTASGEGWICCGVPRELRARFGLSEQVSSRTFRGMERVGGCMRHFENRAGLEDHLKEKFNAC</sequence>
<dbReference type="Proteomes" id="UP001215598">
    <property type="component" value="Unassembled WGS sequence"/>
</dbReference>